<proteinExistence type="predicted"/>
<accession>A0A2N3X1I9</accession>
<sequence>MEHRTLIVAANGRVASRVAARLAAAGDPPDVLVRDAAKAQRVLVDEHGRPAYRDLFVGELANDETMRRAMSRAAVGFLAVGSSPAQADLERQVIDAARQASLGHLVKLSAALAAHDAVSSVLRVHAEIEDYLAESQIPHTLISPTSFMDLVLVGAAFIREKGRWTGTAPDGVNALIDSEDVVDAVVQVLRDPAQRGGTHLLTGPDALSWPDVARAISAVTGRTIVYDAVSTRERRHQLENAGLPAWRIDLLLGIDELNRHSVYRTPNDSVRQLTGHPPRGIEDFLRRHFAVLAPPEVPPSR</sequence>
<dbReference type="InterPro" id="IPR008030">
    <property type="entry name" value="NmrA-like"/>
</dbReference>
<protein>
    <submittedName>
        <fullName evidence="2">Uncharacterized protein YbjT (DUF2867 family)</fullName>
    </submittedName>
</protein>
<evidence type="ECO:0000313" key="3">
    <source>
        <dbReference type="Proteomes" id="UP000233750"/>
    </source>
</evidence>
<dbReference type="InterPro" id="IPR051604">
    <property type="entry name" value="Ergot_Alk_Oxidoreductase"/>
</dbReference>
<dbReference type="PANTHER" id="PTHR43162:SF1">
    <property type="entry name" value="PRESTALK A DIFFERENTIATION PROTEIN A"/>
    <property type="match status" value="1"/>
</dbReference>
<dbReference type="Gene3D" id="3.40.50.720">
    <property type="entry name" value="NAD(P)-binding Rossmann-like Domain"/>
    <property type="match status" value="1"/>
</dbReference>
<reference evidence="2 3" key="1">
    <citation type="submission" date="2017-12" db="EMBL/GenBank/DDBJ databases">
        <title>Sequencing the genomes of 1000 Actinobacteria strains.</title>
        <authorList>
            <person name="Klenk H.-P."/>
        </authorList>
    </citation>
    <scope>NUCLEOTIDE SEQUENCE [LARGE SCALE GENOMIC DNA]</scope>
    <source>
        <strain evidence="2 3">DSM 45165</strain>
    </source>
</reference>
<dbReference type="Proteomes" id="UP000233750">
    <property type="component" value="Unassembled WGS sequence"/>
</dbReference>
<dbReference type="Gene3D" id="3.90.25.10">
    <property type="entry name" value="UDP-galactose 4-epimerase, domain 1"/>
    <property type="match status" value="1"/>
</dbReference>
<evidence type="ECO:0000259" key="1">
    <source>
        <dbReference type="Pfam" id="PF05368"/>
    </source>
</evidence>
<dbReference type="PANTHER" id="PTHR43162">
    <property type="match status" value="1"/>
</dbReference>
<dbReference type="SUPFAM" id="SSF51735">
    <property type="entry name" value="NAD(P)-binding Rossmann-fold domains"/>
    <property type="match status" value="1"/>
</dbReference>
<dbReference type="OrthoDB" id="4457504at2"/>
<name>A0A2N3X1I9_9PSEU</name>
<organism evidence="2 3">
    <name type="scientific">Amycolatopsis echigonensis</name>
    <dbReference type="NCBI Taxonomy" id="2576905"/>
    <lineage>
        <taxon>Bacteria</taxon>
        <taxon>Bacillati</taxon>
        <taxon>Actinomycetota</taxon>
        <taxon>Actinomycetes</taxon>
        <taxon>Pseudonocardiales</taxon>
        <taxon>Pseudonocardiaceae</taxon>
        <taxon>Amycolatopsis</taxon>
    </lineage>
</organism>
<dbReference type="InterPro" id="IPR036291">
    <property type="entry name" value="NAD(P)-bd_dom_sf"/>
</dbReference>
<dbReference type="AlphaFoldDB" id="A0A2N3X1I9"/>
<feature type="domain" description="NmrA-like" evidence="1">
    <location>
        <begin position="3"/>
        <end position="232"/>
    </location>
</feature>
<dbReference type="EMBL" id="PJMY01000001">
    <property type="protein sequence ID" value="PKV99986.1"/>
    <property type="molecule type" value="Genomic_DNA"/>
</dbReference>
<comment type="caution">
    <text evidence="2">The sequence shown here is derived from an EMBL/GenBank/DDBJ whole genome shotgun (WGS) entry which is preliminary data.</text>
</comment>
<evidence type="ECO:0000313" key="2">
    <source>
        <dbReference type="EMBL" id="PKV99986.1"/>
    </source>
</evidence>
<gene>
    <name evidence="2" type="ORF">ATK30_0058</name>
</gene>
<dbReference type="RefSeq" id="WP_158242410.1">
    <property type="nucleotide sequence ID" value="NZ_PJMY01000001.1"/>
</dbReference>
<dbReference type="Pfam" id="PF05368">
    <property type="entry name" value="NmrA"/>
    <property type="match status" value="1"/>
</dbReference>
<keyword evidence="3" id="KW-1185">Reference proteome</keyword>